<dbReference type="GO" id="GO:0016616">
    <property type="term" value="F:oxidoreductase activity, acting on the CH-OH group of donors, NAD or NADP as acceptor"/>
    <property type="evidence" value="ECO:0007669"/>
    <property type="project" value="TreeGrafter"/>
</dbReference>
<dbReference type="Pfam" id="PF00106">
    <property type="entry name" value="adh_short"/>
    <property type="match status" value="1"/>
</dbReference>
<dbReference type="EMBL" id="JAULSU010000004">
    <property type="protein sequence ID" value="KAK0619971.1"/>
    <property type="molecule type" value="Genomic_DNA"/>
</dbReference>
<proteinExistence type="predicted"/>
<name>A0AA40BZN4_9PEZI</name>
<protein>
    <submittedName>
        <fullName evidence="2">Uncharacterized protein</fullName>
    </submittedName>
</protein>
<gene>
    <name evidence="2" type="ORF">B0T14DRAFT_221435</name>
</gene>
<dbReference type="Proteomes" id="UP001175000">
    <property type="component" value="Unassembled WGS sequence"/>
</dbReference>
<comment type="caution">
    <text evidence="2">The sequence shown here is derived from an EMBL/GenBank/DDBJ whole genome shotgun (WGS) entry which is preliminary data.</text>
</comment>
<evidence type="ECO:0000313" key="3">
    <source>
        <dbReference type="Proteomes" id="UP001175000"/>
    </source>
</evidence>
<keyword evidence="3" id="KW-1185">Reference proteome</keyword>
<evidence type="ECO:0000256" key="1">
    <source>
        <dbReference type="ARBA" id="ARBA00022857"/>
    </source>
</evidence>
<dbReference type="Gene3D" id="3.40.50.720">
    <property type="entry name" value="NAD(P)-binding Rossmann-like Domain"/>
    <property type="match status" value="1"/>
</dbReference>
<dbReference type="InterPro" id="IPR020904">
    <property type="entry name" value="Sc_DH/Rdtase_CS"/>
</dbReference>
<dbReference type="PANTHER" id="PTHR45458:SF1">
    <property type="entry name" value="SHORT CHAIN DEHYDROGENASE"/>
    <property type="match status" value="1"/>
</dbReference>
<evidence type="ECO:0000313" key="2">
    <source>
        <dbReference type="EMBL" id="KAK0619971.1"/>
    </source>
</evidence>
<dbReference type="PRINTS" id="PR00081">
    <property type="entry name" value="GDHRDH"/>
</dbReference>
<dbReference type="InterPro" id="IPR036291">
    <property type="entry name" value="NAD(P)-bd_dom_sf"/>
</dbReference>
<sequence>MSKSTVYLITGGNRGIGQHIGLILAQRENVTVITTSRKPTNTGIAAHPTSRHIELLLDESDESISSSTLAQRLRNTHSINHLDVVIANAGASSGFKPIPATTPSDILHDFTVNTVGTVKLFQATWPLLDNSEIKKFVIVSSSVGSIASLGVESFPSTAYGMSKAAVNWFGKKLSVDYKEKGLVVGIVHPGWVKTPMGQLLADAVDFPEPPMEVWDSAKAVVERIDNLTLETSGKFLNFDGAEVPW</sequence>
<keyword evidence="1" id="KW-0521">NADP</keyword>
<accession>A0AA40BZN4</accession>
<dbReference type="AlphaFoldDB" id="A0AA40BZN4"/>
<reference evidence="2" key="1">
    <citation type="submission" date="2023-06" db="EMBL/GenBank/DDBJ databases">
        <title>Genome-scale phylogeny and comparative genomics of the fungal order Sordariales.</title>
        <authorList>
            <consortium name="Lawrence Berkeley National Laboratory"/>
            <person name="Hensen N."/>
            <person name="Bonometti L."/>
            <person name="Westerberg I."/>
            <person name="Brannstrom I.O."/>
            <person name="Guillou S."/>
            <person name="Cros-Aarteil S."/>
            <person name="Calhoun S."/>
            <person name="Haridas S."/>
            <person name="Kuo A."/>
            <person name="Mondo S."/>
            <person name="Pangilinan J."/>
            <person name="Riley R."/>
            <person name="Labutti K."/>
            <person name="Andreopoulos B."/>
            <person name="Lipzen A."/>
            <person name="Chen C."/>
            <person name="Yanf M."/>
            <person name="Daum C."/>
            <person name="Ng V."/>
            <person name="Clum A."/>
            <person name="Steindorff A."/>
            <person name="Ohm R."/>
            <person name="Martin F."/>
            <person name="Silar P."/>
            <person name="Natvig D."/>
            <person name="Lalanne C."/>
            <person name="Gautier V."/>
            <person name="Ament-Velasquez S.L."/>
            <person name="Kruys A."/>
            <person name="Hutchinson M.I."/>
            <person name="Powell A.J."/>
            <person name="Barry K."/>
            <person name="Miller A.N."/>
            <person name="Grigoriev I.V."/>
            <person name="Debuchy R."/>
            <person name="Gladieux P."/>
            <person name="Thoren M.H."/>
            <person name="Johannesson H."/>
        </authorList>
    </citation>
    <scope>NUCLEOTIDE SEQUENCE</scope>
    <source>
        <strain evidence="2">CBS 606.72</strain>
    </source>
</reference>
<dbReference type="PANTHER" id="PTHR45458">
    <property type="entry name" value="SHORT-CHAIN DEHYDROGENASE/REDUCTASE SDR"/>
    <property type="match status" value="1"/>
</dbReference>
<organism evidence="2 3">
    <name type="scientific">Immersiella caudata</name>
    <dbReference type="NCBI Taxonomy" id="314043"/>
    <lineage>
        <taxon>Eukaryota</taxon>
        <taxon>Fungi</taxon>
        <taxon>Dikarya</taxon>
        <taxon>Ascomycota</taxon>
        <taxon>Pezizomycotina</taxon>
        <taxon>Sordariomycetes</taxon>
        <taxon>Sordariomycetidae</taxon>
        <taxon>Sordariales</taxon>
        <taxon>Lasiosphaeriaceae</taxon>
        <taxon>Immersiella</taxon>
    </lineage>
</organism>
<dbReference type="SUPFAM" id="SSF51735">
    <property type="entry name" value="NAD(P)-binding Rossmann-fold domains"/>
    <property type="match status" value="1"/>
</dbReference>
<dbReference type="InterPro" id="IPR002347">
    <property type="entry name" value="SDR_fam"/>
</dbReference>
<dbReference type="InterPro" id="IPR052184">
    <property type="entry name" value="SDR_enzymes"/>
</dbReference>
<dbReference type="PROSITE" id="PS00061">
    <property type="entry name" value="ADH_SHORT"/>
    <property type="match status" value="1"/>
</dbReference>
<dbReference type="CDD" id="cd05325">
    <property type="entry name" value="carb_red_sniffer_like_SDR_c"/>
    <property type="match status" value="1"/>
</dbReference>